<organism evidence="2 3">
    <name type="scientific">Cryptolaemus montrouzieri</name>
    <dbReference type="NCBI Taxonomy" id="559131"/>
    <lineage>
        <taxon>Eukaryota</taxon>
        <taxon>Metazoa</taxon>
        <taxon>Ecdysozoa</taxon>
        <taxon>Arthropoda</taxon>
        <taxon>Hexapoda</taxon>
        <taxon>Insecta</taxon>
        <taxon>Pterygota</taxon>
        <taxon>Neoptera</taxon>
        <taxon>Endopterygota</taxon>
        <taxon>Coleoptera</taxon>
        <taxon>Polyphaga</taxon>
        <taxon>Cucujiformia</taxon>
        <taxon>Coccinelloidea</taxon>
        <taxon>Coccinellidae</taxon>
        <taxon>Scymninae</taxon>
        <taxon>Scymnini</taxon>
        <taxon>Cryptolaemus</taxon>
    </lineage>
</organism>
<accession>A0ABD2PHT7</accession>
<gene>
    <name evidence="2" type="ORF">HHI36_023699</name>
</gene>
<dbReference type="AlphaFoldDB" id="A0ABD2PHT7"/>
<evidence type="ECO:0000313" key="2">
    <source>
        <dbReference type="EMBL" id="KAL3290357.1"/>
    </source>
</evidence>
<keyword evidence="3" id="KW-1185">Reference proteome</keyword>
<dbReference type="EMBL" id="JABFTP020000186">
    <property type="protein sequence ID" value="KAL3290357.1"/>
    <property type="molecule type" value="Genomic_DNA"/>
</dbReference>
<sequence>MEKAVKGFEETGICPLNPHIFDEEDISIADPIIEEASRQKIMLTKRNKLKENLPKEMFSNEDEDNMENKEKKVRQGEKKAKLTSKKCGDSSSEDSMDDVPLTQLCNDDDDDDIENRGICAVWS</sequence>
<protein>
    <submittedName>
        <fullName evidence="2">Uncharacterized protein</fullName>
    </submittedName>
</protein>
<feature type="region of interest" description="Disordered" evidence="1">
    <location>
        <begin position="54"/>
        <end position="116"/>
    </location>
</feature>
<dbReference type="Proteomes" id="UP001516400">
    <property type="component" value="Unassembled WGS sequence"/>
</dbReference>
<reference evidence="2 3" key="1">
    <citation type="journal article" date="2021" name="BMC Biol.">
        <title>Horizontally acquired antibacterial genes associated with adaptive radiation of ladybird beetles.</title>
        <authorList>
            <person name="Li H.S."/>
            <person name="Tang X.F."/>
            <person name="Huang Y.H."/>
            <person name="Xu Z.Y."/>
            <person name="Chen M.L."/>
            <person name="Du X.Y."/>
            <person name="Qiu B.Y."/>
            <person name="Chen P.T."/>
            <person name="Zhang W."/>
            <person name="Slipinski A."/>
            <person name="Escalona H.E."/>
            <person name="Waterhouse R.M."/>
            <person name="Zwick A."/>
            <person name="Pang H."/>
        </authorList>
    </citation>
    <scope>NUCLEOTIDE SEQUENCE [LARGE SCALE GENOMIC DNA]</scope>
    <source>
        <strain evidence="2">SYSU2018</strain>
    </source>
</reference>
<proteinExistence type="predicted"/>
<evidence type="ECO:0000256" key="1">
    <source>
        <dbReference type="SAM" id="MobiDB-lite"/>
    </source>
</evidence>
<name>A0ABD2PHT7_9CUCU</name>
<comment type="caution">
    <text evidence="2">The sequence shown here is derived from an EMBL/GenBank/DDBJ whole genome shotgun (WGS) entry which is preliminary data.</text>
</comment>
<feature type="compositionally biased region" description="Basic and acidic residues" evidence="1">
    <location>
        <begin position="66"/>
        <end position="80"/>
    </location>
</feature>
<evidence type="ECO:0000313" key="3">
    <source>
        <dbReference type="Proteomes" id="UP001516400"/>
    </source>
</evidence>